<sequence>MFCYGILPGAVPPVVCSYGVRIYSTLNLGFRKAVSFWISVYESSCDSRISTW</sequence>
<gene>
    <name evidence="1" type="ORF">TSPGSL018_20234</name>
</gene>
<dbReference type="EMBL" id="GBEZ01023270">
    <property type="protein sequence ID" value="JAC63608.1"/>
    <property type="molecule type" value="Transcribed_RNA"/>
</dbReference>
<proteinExistence type="predicted"/>
<feature type="non-terminal residue" evidence="1">
    <location>
        <position position="52"/>
    </location>
</feature>
<organism evidence="1">
    <name type="scientific">Tetraselmis sp. GSL018</name>
    <dbReference type="NCBI Taxonomy" id="582737"/>
    <lineage>
        <taxon>Eukaryota</taxon>
        <taxon>Viridiplantae</taxon>
        <taxon>Chlorophyta</taxon>
        <taxon>core chlorophytes</taxon>
        <taxon>Chlorodendrophyceae</taxon>
        <taxon>Chlorodendrales</taxon>
        <taxon>Chlorodendraceae</taxon>
        <taxon>Tetraselmis</taxon>
    </lineage>
</organism>
<evidence type="ECO:0000313" key="1">
    <source>
        <dbReference type="EMBL" id="JAC63608.1"/>
    </source>
</evidence>
<reference evidence="1" key="1">
    <citation type="submission" date="2014-05" db="EMBL/GenBank/DDBJ databases">
        <title>The transcriptome of the halophilic microalga Tetraselmis sp. GSL018 isolated from the Great Salt Lake, Utah.</title>
        <authorList>
            <person name="Jinkerson R.E."/>
            <person name="D'Adamo S."/>
            <person name="Posewitz M.C."/>
        </authorList>
    </citation>
    <scope>NUCLEOTIDE SEQUENCE</scope>
    <source>
        <strain evidence="1">GSL018</strain>
    </source>
</reference>
<dbReference type="AlphaFoldDB" id="A0A061QVA3"/>
<accession>A0A061QVA3</accession>
<protein>
    <submittedName>
        <fullName evidence="1">Uncharacterized protein</fullName>
    </submittedName>
</protein>
<name>A0A061QVA3_9CHLO</name>